<dbReference type="RefSeq" id="WP_169549163.1">
    <property type="nucleotide sequence ID" value="NZ_CP051677.1"/>
</dbReference>
<protein>
    <recommendedName>
        <fullName evidence="4">Lipocalin-like domain-containing protein</fullName>
    </recommendedName>
</protein>
<evidence type="ECO:0000313" key="2">
    <source>
        <dbReference type="EMBL" id="QJD77220.1"/>
    </source>
</evidence>
<feature type="signal peptide" evidence="1">
    <location>
        <begin position="1"/>
        <end position="20"/>
    </location>
</feature>
<dbReference type="KEGG" id="srho:HH216_01380"/>
<dbReference type="EMBL" id="CP051677">
    <property type="protein sequence ID" value="QJD77220.1"/>
    <property type="molecule type" value="Genomic_DNA"/>
</dbReference>
<proteinExistence type="predicted"/>
<sequence>MKRFLAYLPLLALMACGGGADPEPDISGTYEMTEYVTPGAGGSGTVTYTFPYTNPQNNLVYTGKVKVVKSTESRLGIVYTIGVEGRTSLTDSLTLSIRSGGGQFQMYDGNTKVGTVDATSFLYDSRTQVGTQTLQFIIKAKK</sequence>
<evidence type="ECO:0000256" key="1">
    <source>
        <dbReference type="SAM" id="SignalP"/>
    </source>
</evidence>
<dbReference type="AlphaFoldDB" id="A0A7L5DN91"/>
<evidence type="ECO:0008006" key="4">
    <source>
        <dbReference type="Google" id="ProtNLM"/>
    </source>
</evidence>
<dbReference type="PROSITE" id="PS51257">
    <property type="entry name" value="PROKAR_LIPOPROTEIN"/>
    <property type="match status" value="1"/>
</dbReference>
<keyword evidence="1" id="KW-0732">Signal</keyword>
<accession>A0A7L5DN91</accession>
<keyword evidence="3" id="KW-1185">Reference proteome</keyword>
<name>A0A7L5DN91_9BACT</name>
<organism evidence="2 3">
    <name type="scientific">Spirosoma rhododendri</name>
    <dbReference type="NCBI Taxonomy" id="2728024"/>
    <lineage>
        <taxon>Bacteria</taxon>
        <taxon>Pseudomonadati</taxon>
        <taxon>Bacteroidota</taxon>
        <taxon>Cytophagia</taxon>
        <taxon>Cytophagales</taxon>
        <taxon>Cytophagaceae</taxon>
        <taxon>Spirosoma</taxon>
    </lineage>
</organism>
<dbReference type="Proteomes" id="UP000501128">
    <property type="component" value="Chromosome"/>
</dbReference>
<evidence type="ECO:0000313" key="3">
    <source>
        <dbReference type="Proteomes" id="UP000501128"/>
    </source>
</evidence>
<feature type="chain" id="PRO_5029880223" description="Lipocalin-like domain-containing protein" evidence="1">
    <location>
        <begin position="21"/>
        <end position="142"/>
    </location>
</feature>
<reference evidence="2 3" key="1">
    <citation type="submission" date="2020-04" db="EMBL/GenBank/DDBJ databases">
        <title>Genome sequencing of novel species.</title>
        <authorList>
            <person name="Heo J."/>
            <person name="Kim S.-J."/>
            <person name="Kim J.-S."/>
            <person name="Hong S.-B."/>
            <person name="Kwon S.-W."/>
        </authorList>
    </citation>
    <scope>NUCLEOTIDE SEQUENCE [LARGE SCALE GENOMIC DNA]</scope>
    <source>
        <strain evidence="2 3">CJU-R4</strain>
    </source>
</reference>
<gene>
    <name evidence="2" type="ORF">HH216_01380</name>
</gene>